<organism evidence="3 4">
    <name type="scientific">Stieleria magnilauensis</name>
    <dbReference type="NCBI Taxonomy" id="2527963"/>
    <lineage>
        <taxon>Bacteria</taxon>
        <taxon>Pseudomonadati</taxon>
        <taxon>Planctomycetota</taxon>
        <taxon>Planctomycetia</taxon>
        <taxon>Pirellulales</taxon>
        <taxon>Pirellulaceae</taxon>
        <taxon>Stieleria</taxon>
    </lineage>
</organism>
<evidence type="ECO:0000313" key="4">
    <source>
        <dbReference type="Proteomes" id="UP000318081"/>
    </source>
</evidence>
<keyword evidence="4" id="KW-1185">Reference proteome</keyword>
<dbReference type="Proteomes" id="UP000318081">
    <property type="component" value="Chromosome"/>
</dbReference>
<proteinExistence type="predicted"/>
<feature type="compositionally biased region" description="Basic and acidic residues" evidence="1">
    <location>
        <begin position="74"/>
        <end position="84"/>
    </location>
</feature>
<feature type="domain" description="DinB-like" evidence="2">
    <location>
        <begin position="256"/>
        <end position="385"/>
    </location>
</feature>
<protein>
    <recommendedName>
        <fullName evidence="2">DinB-like domain-containing protein</fullName>
    </recommendedName>
</protein>
<evidence type="ECO:0000259" key="2">
    <source>
        <dbReference type="Pfam" id="PF12867"/>
    </source>
</evidence>
<gene>
    <name evidence="3" type="ORF">TBK1r_32860</name>
</gene>
<dbReference type="EMBL" id="CP036432">
    <property type="protein sequence ID" value="QDV84341.1"/>
    <property type="molecule type" value="Genomic_DNA"/>
</dbReference>
<accession>A0ABX5XR76</accession>
<dbReference type="Gene3D" id="1.20.120.450">
    <property type="entry name" value="dinb family like domain"/>
    <property type="match status" value="1"/>
</dbReference>
<dbReference type="RefSeq" id="WP_145212469.1">
    <property type="nucleotide sequence ID" value="NZ_CP036432.1"/>
</dbReference>
<dbReference type="InterPro" id="IPR034660">
    <property type="entry name" value="DinB/YfiT-like"/>
</dbReference>
<dbReference type="Pfam" id="PF12867">
    <property type="entry name" value="DinB_2"/>
    <property type="match status" value="1"/>
</dbReference>
<evidence type="ECO:0000313" key="3">
    <source>
        <dbReference type="EMBL" id="QDV84341.1"/>
    </source>
</evidence>
<sequence>MPTTRILPIAPVLCGAAFVVAILMSTAPSSVIAADGEPLAIRLWPDGRVSIENHWGLRLVVSASRPPQQSSDSPFEKHVTSRGGVDHAWSRRANDDAATWTAATDQNAIPGSIHVTSMSGQDDKAAGMWVQTDGVRVAVLGDSSAAGAPLAKQDAKLDVVVIPLPKDIPDADAAVTAWIKAMQPRFVLLPSQITDETAKPFADSIDASGEITAVDHNTFAVSQSTDRAGQTRLVKLNDQPYELSEELESLMKKMEASCDRSQAVFSRLSANQLNFRPANGTHTPRWNAEHMMGRQLLFFSQIYHALDPAIPVMDLNPKQMPPDYVPAHPDWDGKEESRQMQRVSDFTRRFAYLLRGINLDVRAPGSRWTLRGLLRQMDRHYDDHTANTKKKFESAGWPDE</sequence>
<dbReference type="InterPro" id="IPR024775">
    <property type="entry name" value="DinB-like"/>
</dbReference>
<name>A0ABX5XR76_9BACT</name>
<dbReference type="SUPFAM" id="SSF109854">
    <property type="entry name" value="DinB/YfiT-like putative metalloenzymes"/>
    <property type="match status" value="1"/>
</dbReference>
<feature type="region of interest" description="Disordered" evidence="1">
    <location>
        <begin position="63"/>
        <end position="84"/>
    </location>
</feature>
<evidence type="ECO:0000256" key="1">
    <source>
        <dbReference type="SAM" id="MobiDB-lite"/>
    </source>
</evidence>
<reference evidence="3 4" key="1">
    <citation type="submission" date="2019-02" db="EMBL/GenBank/DDBJ databases">
        <title>Deep-cultivation of Planctomycetes and their phenomic and genomic characterization uncovers novel biology.</title>
        <authorList>
            <person name="Wiegand S."/>
            <person name="Jogler M."/>
            <person name="Boedeker C."/>
            <person name="Pinto D."/>
            <person name="Vollmers J."/>
            <person name="Rivas-Marin E."/>
            <person name="Kohn T."/>
            <person name="Peeters S.H."/>
            <person name="Heuer A."/>
            <person name="Rast P."/>
            <person name="Oberbeckmann S."/>
            <person name="Bunk B."/>
            <person name="Jeske O."/>
            <person name="Meyerdierks A."/>
            <person name="Storesund J.E."/>
            <person name="Kallscheuer N."/>
            <person name="Luecker S."/>
            <person name="Lage O.M."/>
            <person name="Pohl T."/>
            <person name="Merkel B.J."/>
            <person name="Hornburger P."/>
            <person name="Mueller R.-W."/>
            <person name="Bruemmer F."/>
            <person name="Labrenz M."/>
            <person name="Spormann A.M."/>
            <person name="Op den Camp H."/>
            <person name="Overmann J."/>
            <person name="Amann R."/>
            <person name="Jetten M.S.M."/>
            <person name="Mascher T."/>
            <person name="Medema M.H."/>
            <person name="Devos D.P."/>
            <person name="Kaster A.-K."/>
            <person name="Ovreas L."/>
            <person name="Rohde M."/>
            <person name="Galperin M.Y."/>
            <person name="Jogler C."/>
        </authorList>
    </citation>
    <scope>NUCLEOTIDE SEQUENCE [LARGE SCALE GENOMIC DNA]</scope>
    <source>
        <strain evidence="3 4">TBK1r</strain>
    </source>
</reference>